<evidence type="ECO:0000256" key="2">
    <source>
        <dbReference type="ARBA" id="ARBA00023125"/>
    </source>
</evidence>
<dbReference type="GO" id="GO:0003700">
    <property type="term" value="F:DNA-binding transcription factor activity"/>
    <property type="evidence" value="ECO:0007669"/>
    <property type="project" value="TreeGrafter"/>
</dbReference>
<dbReference type="SMART" id="SM00346">
    <property type="entry name" value="HTH_ICLR"/>
    <property type="match status" value="1"/>
</dbReference>
<accession>A0A7X5R264</accession>
<name>A0A7X5R264_9MICO</name>
<feature type="region of interest" description="Disordered" evidence="4">
    <location>
        <begin position="245"/>
        <end position="267"/>
    </location>
</feature>
<gene>
    <name evidence="7" type="ORF">FHX76_002072</name>
</gene>
<dbReference type="PANTHER" id="PTHR30136">
    <property type="entry name" value="HELIX-TURN-HELIX TRANSCRIPTIONAL REGULATOR, ICLR FAMILY"/>
    <property type="match status" value="1"/>
</dbReference>
<dbReference type="InterPro" id="IPR036388">
    <property type="entry name" value="WH-like_DNA-bd_sf"/>
</dbReference>
<feature type="domain" description="IclR-ED" evidence="6">
    <location>
        <begin position="70"/>
        <end position="249"/>
    </location>
</feature>
<keyword evidence="2 7" id="KW-0238">DNA-binding</keyword>
<dbReference type="PROSITE" id="PS51077">
    <property type="entry name" value="HTH_ICLR"/>
    <property type="match status" value="1"/>
</dbReference>
<sequence>MANSPSGESVVSRVARILDAFDTRRTTLTVSELSRRVGLAQSTTHRLVADLTLEGMLERDASGHIRLGRRLWELASRGSHTVSLSTVALPFMEDVHSIVREHTSLSVLDANEVLYIHRLSSHSTTTNIAEVASRLPLHACSSGLIMLAYADDQLRNRVLNRPLQRFTDQTITDPNELRRLLTEIYRVGYASVPGVIVPESTGIAVPVFERGHKLVAALSVIVHRGQEQLPSTVPALRTAARGISRAMGDEGPRPYRIPTHPLPSDNN</sequence>
<evidence type="ECO:0000313" key="8">
    <source>
        <dbReference type="Proteomes" id="UP000541033"/>
    </source>
</evidence>
<dbReference type="Pfam" id="PF09339">
    <property type="entry name" value="HTH_IclR"/>
    <property type="match status" value="1"/>
</dbReference>
<protein>
    <submittedName>
        <fullName evidence="7">DNA-binding IclR family transcriptional regulator</fullName>
    </submittedName>
</protein>
<dbReference type="PANTHER" id="PTHR30136:SF24">
    <property type="entry name" value="HTH-TYPE TRANSCRIPTIONAL REPRESSOR ALLR"/>
    <property type="match status" value="1"/>
</dbReference>
<dbReference type="InterPro" id="IPR036390">
    <property type="entry name" value="WH_DNA-bd_sf"/>
</dbReference>
<evidence type="ECO:0000256" key="3">
    <source>
        <dbReference type="ARBA" id="ARBA00023163"/>
    </source>
</evidence>
<keyword evidence="3" id="KW-0804">Transcription</keyword>
<dbReference type="Gene3D" id="3.30.450.40">
    <property type="match status" value="1"/>
</dbReference>
<dbReference type="SUPFAM" id="SSF46785">
    <property type="entry name" value="Winged helix' DNA-binding domain"/>
    <property type="match status" value="1"/>
</dbReference>
<organism evidence="7 8">
    <name type="scientific">Lysinibacter cavernae</name>
    <dbReference type="NCBI Taxonomy" id="1640652"/>
    <lineage>
        <taxon>Bacteria</taxon>
        <taxon>Bacillati</taxon>
        <taxon>Actinomycetota</taxon>
        <taxon>Actinomycetes</taxon>
        <taxon>Micrococcales</taxon>
        <taxon>Microbacteriaceae</taxon>
        <taxon>Lysinibacter</taxon>
    </lineage>
</organism>
<evidence type="ECO:0000259" key="5">
    <source>
        <dbReference type="PROSITE" id="PS51077"/>
    </source>
</evidence>
<dbReference type="Gene3D" id="1.10.10.10">
    <property type="entry name" value="Winged helix-like DNA-binding domain superfamily/Winged helix DNA-binding domain"/>
    <property type="match status" value="1"/>
</dbReference>
<dbReference type="AlphaFoldDB" id="A0A7X5R264"/>
<feature type="domain" description="HTH iclR-type" evidence="5">
    <location>
        <begin position="8"/>
        <end position="69"/>
    </location>
</feature>
<comment type="caution">
    <text evidence="7">The sequence shown here is derived from an EMBL/GenBank/DDBJ whole genome shotgun (WGS) entry which is preliminary data.</text>
</comment>
<dbReference type="InterPro" id="IPR014757">
    <property type="entry name" value="Tscrpt_reg_IclR_C"/>
</dbReference>
<dbReference type="InterPro" id="IPR005471">
    <property type="entry name" value="Tscrpt_reg_IclR_N"/>
</dbReference>
<dbReference type="GO" id="GO:0045892">
    <property type="term" value="P:negative regulation of DNA-templated transcription"/>
    <property type="evidence" value="ECO:0007669"/>
    <property type="project" value="TreeGrafter"/>
</dbReference>
<proteinExistence type="predicted"/>
<dbReference type="RefSeq" id="WP_167150588.1">
    <property type="nucleotide sequence ID" value="NZ_JAAMOX010000002.1"/>
</dbReference>
<dbReference type="EMBL" id="JAAMOX010000002">
    <property type="protein sequence ID" value="NIH54176.1"/>
    <property type="molecule type" value="Genomic_DNA"/>
</dbReference>
<dbReference type="Proteomes" id="UP000541033">
    <property type="component" value="Unassembled WGS sequence"/>
</dbReference>
<dbReference type="Pfam" id="PF01614">
    <property type="entry name" value="IclR_C"/>
    <property type="match status" value="1"/>
</dbReference>
<keyword evidence="1" id="KW-0805">Transcription regulation</keyword>
<evidence type="ECO:0000256" key="1">
    <source>
        <dbReference type="ARBA" id="ARBA00023015"/>
    </source>
</evidence>
<dbReference type="GO" id="GO:0003677">
    <property type="term" value="F:DNA binding"/>
    <property type="evidence" value="ECO:0007669"/>
    <property type="project" value="UniProtKB-KW"/>
</dbReference>
<evidence type="ECO:0000259" key="6">
    <source>
        <dbReference type="PROSITE" id="PS51078"/>
    </source>
</evidence>
<reference evidence="7 8" key="1">
    <citation type="submission" date="2020-02" db="EMBL/GenBank/DDBJ databases">
        <title>Sequencing the genomes of 1000 actinobacteria strains.</title>
        <authorList>
            <person name="Klenk H.-P."/>
        </authorList>
    </citation>
    <scope>NUCLEOTIDE SEQUENCE [LARGE SCALE GENOMIC DNA]</scope>
    <source>
        <strain evidence="7 8">DSM 27960</strain>
    </source>
</reference>
<dbReference type="PROSITE" id="PS51078">
    <property type="entry name" value="ICLR_ED"/>
    <property type="match status" value="1"/>
</dbReference>
<dbReference type="InterPro" id="IPR029016">
    <property type="entry name" value="GAF-like_dom_sf"/>
</dbReference>
<evidence type="ECO:0000313" key="7">
    <source>
        <dbReference type="EMBL" id="NIH54176.1"/>
    </source>
</evidence>
<dbReference type="InterPro" id="IPR050707">
    <property type="entry name" value="HTH_MetabolicPath_Reg"/>
</dbReference>
<keyword evidence="8" id="KW-1185">Reference proteome</keyword>
<dbReference type="SUPFAM" id="SSF55781">
    <property type="entry name" value="GAF domain-like"/>
    <property type="match status" value="1"/>
</dbReference>
<evidence type="ECO:0000256" key="4">
    <source>
        <dbReference type="SAM" id="MobiDB-lite"/>
    </source>
</evidence>